<dbReference type="EMBL" id="JAJEQL010000003">
    <property type="protein sequence ID" value="MCC2198578.1"/>
    <property type="molecule type" value="Genomic_DNA"/>
</dbReference>
<evidence type="ECO:0000259" key="3">
    <source>
        <dbReference type="Pfam" id="PF00149"/>
    </source>
</evidence>
<dbReference type="Proteomes" id="UP001430637">
    <property type="component" value="Unassembled WGS sequence"/>
</dbReference>
<dbReference type="RefSeq" id="WP_227620160.1">
    <property type="nucleotide sequence ID" value="NZ_JAJEQL010000003.1"/>
</dbReference>
<dbReference type="SUPFAM" id="SSF56300">
    <property type="entry name" value="Metallo-dependent phosphatases"/>
    <property type="match status" value="1"/>
</dbReference>
<keyword evidence="1" id="KW-0479">Metal-binding</keyword>
<dbReference type="InterPro" id="IPR029052">
    <property type="entry name" value="Metallo-depent_PP-like"/>
</dbReference>
<feature type="domain" description="Calcineurin-like phosphoesterase" evidence="3">
    <location>
        <begin position="46"/>
        <end position="220"/>
    </location>
</feature>
<dbReference type="PANTHER" id="PTHR31302">
    <property type="entry name" value="TRANSMEMBRANE PROTEIN WITH METALLOPHOSPHOESTERASE DOMAIN-RELATED"/>
    <property type="match status" value="1"/>
</dbReference>
<comment type="caution">
    <text evidence="4">The sequence shown here is derived from an EMBL/GenBank/DDBJ whole genome shotgun (WGS) entry which is preliminary data.</text>
</comment>
<dbReference type="InterPro" id="IPR004843">
    <property type="entry name" value="Calcineurin-like_PHP"/>
</dbReference>
<dbReference type="Pfam" id="PF00149">
    <property type="entry name" value="Metallophos"/>
    <property type="match status" value="1"/>
</dbReference>
<evidence type="ECO:0000256" key="2">
    <source>
        <dbReference type="ARBA" id="ARBA00022801"/>
    </source>
</evidence>
<evidence type="ECO:0000313" key="5">
    <source>
        <dbReference type="Proteomes" id="UP001430637"/>
    </source>
</evidence>
<reference evidence="4" key="1">
    <citation type="submission" date="2021-10" db="EMBL/GenBank/DDBJ databases">
        <title>Anaerobic single-cell dispensing facilitates the cultivation of human gut bacteria.</title>
        <authorList>
            <person name="Afrizal A."/>
        </authorList>
    </citation>
    <scope>NUCLEOTIDE SEQUENCE</scope>
    <source>
        <strain evidence="4">CLA-AA-H233</strain>
    </source>
</reference>
<evidence type="ECO:0000313" key="4">
    <source>
        <dbReference type="EMBL" id="MCC2198578.1"/>
    </source>
</evidence>
<proteinExistence type="predicted"/>
<dbReference type="Gene3D" id="3.60.21.10">
    <property type="match status" value="1"/>
</dbReference>
<name>A0ABS8F6L9_9FIRM</name>
<keyword evidence="5" id="KW-1185">Reference proteome</keyword>
<sequence length="280" mass="30993">MSKKILAGLLAVVLVLGGILLYNLQMNKSFITTFYSVTVDKPVEDLRIVLLSDLHLHEYGEDNADLVRKIQNLAPDLIAVAGDMNIDTDTDYHVVLDLMHQLVDIAPVYYAPGNHEWGGRYAGGSDALFDDIQATGVHWLNGSYEDVEFKGRKLRIGGFFEWPRAQLERENSRAVADAMNGETNELDDVCTILICHCPEVLDTSLELYQFDLVLSGHAHGGQVRIGSQGLWSTSQGFLPKYTSGVNQMGESQVVISRGLGDSEPFPRIFNQPELVVVDVN</sequence>
<accession>A0ABS8F6L9</accession>
<dbReference type="PANTHER" id="PTHR31302:SF31">
    <property type="entry name" value="PHOSPHODIESTERASE YAEI"/>
    <property type="match status" value="1"/>
</dbReference>
<organism evidence="4 5">
    <name type="scientific">Faecalibacterium butyricigenerans</name>
    <dbReference type="NCBI Taxonomy" id="1851427"/>
    <lineage>
        <taxon>Bacteria</taxon>
        <taxon>Bacillati</taxon>
        <taxon>Bacillota</taxon>
        <taxon>Clostridia</taxon>
        <taxon>Eubacteriales</taxon>
        <taxon>Oscillospiraceae</taxon>
        <taxon>Faecalibacterium</taxon>
    </lineage>
</organism>
<evidence type="ECO:0000256" key="1">
    <source>
        <dbReference type="ARBA" id="ARBA00022723"/>
    </source>
</evidence>
<keyword evidence="2" id="KW-0378">Hydrolase</keyword>
<protein>
    <submittedName>
        <fullName evidence="4">Metallophosphoesterase</fullName>
    </submittedName>
</protein>
<gene>
    <name evidence="4" type="ORF">LKD23_02185</name>
</gene>
<dbReference type="InterPro" id="IPR051158">
    <property type="entry name" value="Metallophosphoesterase_sf"/>
</dbReference>